<dbReference type="Proteomes" id="UP000288259">
    <property type="component" value="Unassembled WGS sequence"/>
</dbReference>
<protein>
    <recommendedName>
        <fullName evidence="4">O-antigen ligase domain-containing protein</fullName>
    </recommendedName>
</protein>
<feature type="transmembrane region" description="Helical" evidence="1">
    <location>
        <begin position="73"/>
        <end position="93"/>
    </location>
</feature>
<feature type="transmembrane region" description="Helical" evidence="1">
    <location>
        <begin position="402"/>
        <end position="421"/>
    </location>
</feature>
<feature type="transmembrane region" description="Helical" evidence="1">
    <location>
        <begin position="131"/>
        <end position="152"/>
    </location>
</feature>
<feature type="transmembrane region" description="Helical" evidence="1">
    <location>
        <begin position="105"/>
        <end position="124"/>
    </location>
</feature>
<dbReference type="RefSeq" id="WP_126753976.1">
    <property type="nucleotide sequence ID" value="NZ_PIPY01000003.1"/>
</dbReference>
<comment type="caution">
    <text evidence="2">The sequence shown here is derived from an EMBL/GenBank/DDBJ whole genome shotgun (WGS) entry which is preliminary data.</text>
</comment>
<keyword evidence="1" id="KW-0812">Transmembrane</keyword>
<keyword evidence="3" id="KW-1185">Reference proteome</keyword>
<feature type="transmembrane region" description="Helical" evidence="1">
    <location>
        <begin position="261"/>
        <end position="282"/>
    </location>
</feature>
<evidence type="ECO:0008006" key="4">
    <source>
        <dbReference type="Google" id="ProtNLM"/>
    </source>
</evidence>
<evidence type="ECO:0000313" key="3">
    <source>
        <dbReference type="Proteomes" id="UP000288259"/>
    </source>
</evidence>
<feature type="transmembrane region" description="Helical" evidence="1">
    <location>
        <begin position="172"/>
        <end position="196"/>
    </location>
</feature>
<gene>
    <name evidence="2" type="ORF">CWI71_04045</name>
</gene>
<organism evidence="2 3">
    <name type="scientific">Pseudidiomarina insulisalsae</name>
    <dbReference type="NCBI Taxonomy" id="575789"/>
    <lineage>
        <taxon>Bacteria</taxon>
        <taxon>Pseudomonadati</taxon>
        <taxon>Pseudomonadota</taxon>
        <taxon>Gammaproteobacteria</taxon>
        <taxon>Alteromonadales</taxon>
        <taxon>Idiomarinaceae</taxon>
        <taxon>Pseudidiomarina</taxon>
    </lineage>
</organism>
<feature type="transmembrane region" description="Helical" evidence="1">
    <location>
        <begin position="348"/>
        <end position="372"/>
    </location>
</feature>
<dbReference type="OrthoDB" id="5759643at2"/>
<feature type="transmembrane region" description="Helical" evidence="1">
    <location>
        <begin position="208"/>
        <end position="241"/>
    </location>
</feature>
<evidence type="ECO:0000313" key="2">
    <source>
        <dbReference type="EMBL" id="RUO62612.1"/>
    </source>
</evidence>
<feature type="transmembrane region" description="Helical" evidence="1">
    <location>
        <begin position="45"/>
        <end position="66"/>
    </location>
</feature>
<accession>A0A432YNZ5</accession>
<reference evidence="3" key="1">
    <citation type="journal article" date="2018" name="Front. Microbiol.">
        <title>Genome-Based Analysis Reveals the Taxonomy and Diversity of the Family Idiomarinaceae.</title>
        <authorList>
            <person name="Liu Y."/>
            <person name="Lai Q."/>
            <person name="Shao Z."/>
        </authorList>
    </citation>
    <scope>NUCLEOTIDE SEQUENCE [LARGE SCALE GENOMIC DNA]</scope>
    <source>
        <strain evidence="3">CVS-6</strain>
    </source>
</reference>
<feature type="transmembrane region" description="Helical" evidence="1">
    <location>
        <begin position="14"/>
        <end position="33"/>
    </location>
</feature>
<proteinExistence type="predicted"/>
<evidence type="ECO:0000256" key="1">
    <source>
        <dbReference type="SAM" id="Phobius"/>
    </source>
</evidence>
<keyword evidence="1" id="KW-1133">Transmembrane helix</keyword>
<sequence length="429" mass="47851">MQFLLQTIANHERLISFNLSHLTLFAMAFLLWVDTLTGMSVYYGVGIGSISMLYKLMIIGLVFVIIGSHSPRLLALFLFGFIILLIGPSQSFLTFGESKYYFDDISYALKLLTPVLIFSFMFIIKRSYPELINYWLPVILFSNFAAVIFNLVLGKLGFGWPSYSGTAGQPGIGVNGFYVAGNELSACFVLLYGFVLHHVWLHRSKWSYVMVALSALYFGAAIATKTAMLASLLLVFLVPLINEREHLFKFTKLKLALLGPFLIVTFGVVLFIEAVLTSIGLWEKFTWIIAEKGVLTLIVSGRDEKASQLLAYFEQYASVWDYLWGIGASGITHFEPIFYGAEVDPVDIFIWFGFTGVLIVLAGIVVMNYLAVRAIRSPAFYPPIIVLVNLILLLLSLISGHIWASGMLGILWGAFNGLIFVQNERVEAA</sequence>
<dbReference type="EMBL" id="PIPY01000003">
    <property type="protein sequence ID" value="RUO62612.1"/>
    <property type="molecule type" value="Genomic_DNA"/>
</dbReference>
<name>A0A432YNZ5_9GAMM</name>
<keyword evidence="1" id="KW-0472">Membrane</keyword>
<dbReference type="AlphaFoldDB" id="A0A432YNZ5"/>
<feature type="transmembrane region" description="Helical" evidence="1">
    <location>
        <begin position="379"/>
        <end position="396"/>
    </location>
</feature>